<sequence length="68" mass="7503">MVQIQGDLPHTSLPRDLRAWLGELALGICRRLFGPPQERAHPTQTKPAARARDRQGQVAARWGLAAPP</sequence>
<name>A0ABN8KGG2_9HYPH</name>
<evidence type="ECO:0000313" key="3">
    <source>
        <dbReference type="Proteomes" id="UP001153050"/>
    </source>
</evidence>
<feature type="region of interest" description="Disordered" evidence="1">
    <location>
        <begin position="34"/>
        <end position="68"/>
    </location>
</feature>
<protein>
    <submittedName>
        <fullName evidence="2">Uncharacterized protein</fullName>
    </submittedName>
</protein>
<evidence type="ECO:0000313" key="2">
    <source>
        <dbReference type="EMBL" id="CAH2409353.1"/>
    </source>
</evidence>
<gene>
    <name evidence="2" type="ORF">MES5069_820002</name>
</gene>
<keyword evidence="3" id="KW-1185">Reference proteome</keyword>
<organism evidence="2 3">
    <name type="scientific">Mesorhizobium escarrei</name>
    <dbReference type="NCBI Taxonomy" id="666018"/>
    <lineage>
        <taxon>Bacteria</taxon>
        <taxon>Pseudomonadati</taxon>
        <taxon>Pseudomonadota</taxon>
        <taxon>Alphaproteobacteria</taxon>
        <taxon>Hyphomicrobiales</taxon>
        <taxon>Phyllobacteriaceae</taxon>
        <taxon>Mesorhizobium</taxon>
    </lineage>
</organism>
<reference evidence="2 3" key="1">
    <citation type="submission" date="2022-03" db="EMBL/GenBank/DDBJ databases">
        <authorList>
            <person name="Brunel B."/>
        </authorList>
    </citation>
    <scope>NUCLEOTIDE SEQUENCE [LARGE SCALE GENOMIC DNA]</scope>
    <source>
        <strain evidence="2">STM5069sample</strain>
    </source>
</reference>
<evidence type="ECO:0000256" key="1">
    <source>
        <dbReference type="SAM" id="MobiDB-lite"/>
    </source>
</evidence>
<proteinExistence type="predicted"/>
<dbReference type="Proteomes" id="UP001153050">
    <property type="component" value="Unassembled WGS sequence"/>
</dbReference>
<comment type="caution">
    <text evidence="2">The sequence shown here is derived from an EMBL/GenBank/DDBJ whole genome shotgun (WGS) entry which is preliminary data.</text>
</comment>
<accession>A0ABN8KGG2</accession>
<dbReference type="EMBL" id="CAKXZT010000182">
    <property type="protein sequence ID" value="CAH2409353.1"/>
    <property type="molecule type" value="Genomic_DNA"/>
</dbReference>